<proteinExistence type="predicted"/>
<reference evidence="1 2" key="2">
    <citation type="submission" date="2023-06" db="EMBL/GenBank/DDBJ databases">
        <authorList>
            <person name="Zeman M."/>
            <person name="Kubasova T."/>
            <person name="Jahodarova E."/>
            <person name="Nykrynova M."/>
            <person name="Rychlik I."/>
        </authorList>
    </citation>
    <scope>NUCLEOTIDE SEQUENCE [LARGE SCALE GENOMIC DNA]</scope>
    <source>
        <strain evidence="1 2">ET341</strain>
    </source>
</reference>
<dbReference type="Proteomes" id="UP001529275">
    <property type="component" value="Unassembled WGS sequence"/>
</dbReference>
<reference evidence="2" key="1">
    <citation type="submission" date="2023-06" db="EMBL/GenBank/DDBJ databases">
        <title>Identification and characterization of horizontal gene transfer across gut microbiota members of farm animals based on homology search.</title>
        <authorList>
            <person name="Zeman M."/>
            <person name="Kubasova T."/>
            <person name="Jahodarova E."/>
            <person name="Nykrynova M."/>
            <person name="Rychlik I."/>
        </authorList>
    </citation>
    <scope>NUCLEOTIDE SEQUENCE [LARGE SCALE GENOMIC DNA]</scope>
    <source>
        <strain evidence="2">ET341</strain>
    </source>
</reference>
<gene>
    <name evidence="1" type="ORF">QUV98_11125</name>
</gene>
<dbReference type="EMBL" id="JAUDCK010000065">
    <property type="protein sequence ID" value="MDM8196868.1"/>
    <property type="molecule type" value="Genomic_DNA"/>
</dbReference>
<accession>A0ABT7UL60</accession>
<keyword evidence="2" id="KW-1185">Reference proteome</keyword>
<comment type="caution">
    <text evidence="1">The sequence shown here is derived from an EMBL/GenBank/DDBJ whole genome shotgun (WGS) entry which is preliminary data.</text>
</comment>
<sequence>MRLFRVTKDYLKEIQKISLFIPQQEEVLGTVLRINGYIYFLPII</sequence>
<evidence type="ECO:0000313" key="2">
    <source>
        <dbReference type="Proteomes" id="UP001529275"/>
    </source>
</evidence>
<organism evidence="1 2">
    <name type="scientific">Massilimicrobiota timonensis</name>
    <dbReference type="NCBI Taxonomy" id="1776392"/>
    <lineage>
        <taxon>Bacteria</taxon>
        <taxon>Bacillati</taxon>
        <taxon>Bacillota</taxon>
        <taxon>Erysipelotrichia</taxon>
        <taxon>Erysipelotrichales</taxon>
        <taxon>Erysipelotrichaceae</taxon>
        <taxon>Massilimicrobiota</taxon>
    </lineage>
</organism>
<dbReference type="RefSeq" id="WP_289528260.1">
    <property type="nucleotide sequence ID" value="NZ_JAUDCK010000065.1"/>
</dbReference>
<protein>
    <recommendedName>
        <fullName evidence="3">CheW-like domain-containing protein</fullName>
    </recommendedName>
</protein>
<name>A0ABT7UL60_9FIRM</name>
<evidence type="ECO:0000313" key="1">
    <source>
        <dbReference type="EMBL" id="MDM8196868.1"/>
    </source>
</evidence>
<evidence type="ECO:0008006" key="3">
    <source>
        <dbReference type="Google" id="ProtNLM"/>
    </source>
</evidence>